<dbReference type="EMBL" id="CP072755">
    <property type="protein sequence ID" value="QUC19864.1"/>
    <property type="molecule type" value="Genomic_DNA"/>
</dbReference>
<evidence type="ECO:0000313" key="3">
    <source>
        <dbReference type="Proteomes" id="UP000027002"/>
    </source>
</evidence>
<proteinExistence type="predicted"/>
<dbReference type="AlphaFoldDB" id="A0A8E5HQL8"/>
<feature type="region of interest" description="Disordered" evidence="1">
    <location>
        <begin position="35"/>
        <end position="90"/>
    </location>
</feature>
<dbReference type="RefSeq" id="XP_042997537.1">
    <property type="nucleotide sequence ID" value="XM_043141603.1"/>
</dbReference>
<protein>
    <submittedName>
        <fullName evidence="2">Uncharacterized protein</fullName>
    </submittedName>
</protein>
<gene>
    <name evidence="2" type="ORF">UV8b_04105</name>
</gene>
<reference evidence="2" key="1">
    <citation type="submission" date="2020-03" db="EMBL/GenBank/DDBJ databases">
        <title>A mixture of massive structural variations and highly conserved coding sequences in Ustilaginoidea virens genome.</title>
        <authorList>
            <person name="Zhang K."/>
            <person name="Zhao Z."/>
            <person name="Zhang Z."/>
            <person name="Li Y."/>
            <person name="Hsiang T."/>
            <person name="Sun W."/>
        </authorList>
    </citation>
    <scope>NUCLEOTIDE SEQUENCE</scope>
    <source>
        <strain evidence="2">UV-8b</strain>
    </source>
</reference>
<evidence type="ECO:0000313" key="2">
    <source>
        <dbReference type="EMBL" id="QUC19864.1"/>
    </source>
</evidence>
<evidence type="ECO:0000256" key="1">
    <source>
        <dbReference type="SAM" id="MobiDB-lite"/>
    </source>
</evidence>
<keyword evidence="3" id="KW-1185">Reference proteome</keyword>
<sequence>MRGNQTAGTCYSPVSPLLLPPPEYRSLRIGQTSKQWLDGMSGRGVTPGYQTPPDRPARTPYYLGLDTEDREDKEDPIGRRRLPQPKPNVSFWTAAVGPTLLSGSDMKSRHLRRDPGIAPKTARALTRTTHAFAQQC</sequence>
<dbReference type="KEGG" id="uvi:66064883"/>
<name>A0A8E5HQL8_USTVR</name>
<organism evidence="2 3">
    <name type="scientific">Ustilaginoidea virens</name>
    <name type="common">Rice false smut fungus</name>
    <name type="synonym">Villosiclava virens</name>
    <dbReference type="NCBI Taxonomy" id="1159556"/>
    <lineage>
        <taxon>Eukaryota</taxon>
        <taxon>Fungi</taxon>
        <taxon>Dikarya</taxon>
        <taxon>Ascomycota</taxon>
        <taxon>Pezizomycotina</taxon>
        <taxon>Sordariomycetes</taxon>
        <taxon>Hypocreomycetidae</taxon>
        <taxon>Hypocreales</taxon>
        <taxon>Clavicipitaceae</taxon>
        <taxon>Ustilaginoidea</taxon>
    </lineage>
</organism>
<dbReference type="GeneID" id="66064883"/>
<dbReference type="Proteomes" id="UP000027002">
    <property type="component" value="Chromosome 3"/>
</dbReference>
<accession>A0A8E5HQL8</accession>